<keyword evidence="2 3" id="KW-0732">Signal</keyword>
<dbReference type="Proteomes" id="UP000824072">
    <property type="component" value="Unassembled WGS sequence"/>
</dbReference>
<evidence type="ECO:0000259" key="4">
    <source>
        <dbReference type="Pfam" id="PF13458"/>
    </source>
</evidence>
<proteinExistence type="inferred from homology"/>
<dbReference type="Gene3D" id="3.40.50.2300">
    <property type="match status" value="2"/>
</dbReference>
<dbReference type="PANTHER" id="PTHR30483">
    <property type="entry name" value="LEUCINE-SPECIFIC-BINDING PROTEIN"/>
    <property type="match status" value="1"/>
</dbReference>
<accession>A0A9D1IAJ8</accession>
<evidence type="ECO:0000256" key="1">
    <source>
        <dbReference type="ARBA" id="ARBA00010062"/>
    </source>
</evidence>
<feature type="signal peptide" evidence="3">
    <location>
        <begin position="1"/>
        <end position="24"/>
    </location>
</feature>
<evidence type="ECO:0000256" key="2">
    <source>
        <dbReference type="ARBA" id="ARBA00022729"/>
    </source>
</evidence>
<dbReference type="EMBL" id="DVMU01000088">
    <property type="protein sequence ID" value="HIU33692.1"/>
    <property type="molecule type" value="Genomic_DNA"/>
</dbReference>
<sequence>MKRILALVLALTMTLACATAFAQASGDPIKIGLTTVLTGDRSLEGEYATNVVEIVTEEINSAGGVLGRPIEIVIEDAQGTDVGAVTAWKKLAADDDIVAIISSDSSNDNLAVADLAKEAQILTTGQGSSPTLRDTCNENPWMFQLRACDVTLCEALIAYAVEELGYQTFAIIHETESSSVDQAGLFTSALAKYGIEPELTLGFATGTKDLTAQLVQIQAANVDAVIGAAFSDQAALLLQQMRMIGMEDMPVLGSNGFTDVVTIRLAGDACEGVMAATHWAPSTTNPKGAALQAKYKELFGEDCGKSAAQVYDHILVICEAIERAGTTDRAAVRDAMNTIDSFEGAMTTYDCTTNGDCGRGGLLVVVQNGEAVVLDEIISEK</sequence>
<organism evidence="5 6">
    <name type="scientific">Candidatus Pullichristensenella excrementigallinarum</name>
    <dbReference type="NCBI Taxonomy" id="2840907"/>
    <lineage>
        <taxon>Bacteria</taxon>
        <taxon>Bacillati</taxon>
        <taxon>Bacillota</taxon>
        <taxon>Clostridia</taxon>
        <taxon>Candidatus Pullichristensenella</taxon>
    </lineage>
</organism>
<feature type="chain" id="PRO_5039237903" evidence="3">
    <location>
        <begin position="25"/>
        <end position="381"/>
    </location>
</feature>
<dbReference type="InterPro" id="IPR028081">
    <property type="entry name" value="Leu-bd"/>
</dbReference>
<feature type="domain" description="Leucine-binding protein" evidence="4">
    <location>
        <begin position="28"/>
        <end position="352"/>
    </location>
</feature>
<dbReference type="AlphaFoldDB" id="A0A9D1IAJ8"/>
<dbReference type="SUPFAM" id="SSF53822">
    <property type="entry name" value="Periplasmic binding protein-like I"/>
    <property type="match status" value="1"/>
</dbReference>
<dbReference type="InterPro" id="IPR051010">
    <property type="entry name" value="BCAA_transport"/>
</dbReference>
<dbReference type="InterPro" id="IPR028082">
    <property type="entry name" value="Peripla_BP_I"/>
</dbReference>
<comment type="caution">
    <text evidence="5">The sequence shown here is derived from an EMBL/GenBank/DDBJ whole genome shotgun (WGS) entry which is preliminary data.</text>
</comment>
<protein>
    <submittedName>
        <fullName evidence="5">ABC transporter substrate-binding protein</fullName>
    </submittedName>
</protein>
<reference evidence="5" key="1">
    <citation type="submission" date="2020-10" db="EMBL/GenBank/DDBJ databases">
        <authorList>
            <person name="Gilroy R."/>
        </authorList>
    </citation>
    <scope>NUCLEOTIDE SEQUENCE</scope>
    <source>
        <strain evidence="5">ChiHcec3-11533</strain>
    </source>
</reference>
<gene>
    <name evidence="5" type="ORF">IAB02_03940</name>
</gene>
<reference evidence="5" key="2">
    <citation type="journal article" date="2021" name="PeerJ">
        <title>Extensive microbial diversity within the chicken gut microbiome revealed by metagenomics and culture.</title>
        <authorList>
            <person name="Gilroy R."/>
            <person name="Ravi A."/>
            <person name="Getino M."/>
            <person name="Pursley I."/>
            <person name="Horton D.L."/>
            <person name="Alikhan N.F."/>
            <person name="Baker D."/>
            <person name="Gharbi K."/>
            <person name="Hall N."/>
            <person name="Watson M."/>
            <person name="Adriaenssens E.M."/>
            <person name="Foster-Nyarko E."/>
            <person name="Jarju S."/>
            <person name="Secka A."/>
            <person name="Antonio M."/>
            <person name="Oren A."/>
            <person name="Chaudhuri R.R."/>
            <person name="La Ragione R."/>
            <person name="Hildebrand F."/>
            <person name="Pallen M.J."/>
        </authorList>
    </citation>
    <scope>NUCLEOTIDE SEQUENCE</scope>
    <source>
        <strain evidence="5">ChiHcec3-11533</strain>
    </source>
</reference>
<comment type="similarity">
    <text evidence="1">Belongs to the leucine-binding protein family.</text>
</comment>
<evidence type="ECO:0000313" key="5">
    <source>
        <dbReference type="EMBL" id="HIU33692.1"/>
    </source>
</evidence>
<dbReference type="PANTHER" id="PTHR30483:SF6">
    <property type="entry name" value="PERIPLASMIC BINDING PROTEIN OF ABC TRANSPORTER FOR NATURAL AMINO ACIDS"/>
    <property type="match status" value="1"/>
</dbReference>
<evidence type="ECO:0000256" key="3">
    <source>
        <dbReference type="SAM" id="SignalP"/>
    </source>
</evidence>
<evidence type="ECO:0000313" key="6">
    <source>
        <dbReference type="Proteomes" id="UP000824072"/>
    </source>
</evidence>
<dbReference type="Pfam" id="PF13458">
    <property type="entry name" value="Peripla_BP_6"/>
    <property type="match status" value="1"/>
</dbReference>
<name>A0A9D1IAJ8_9FIRM</name>
<dbReference type="PROSITE" id="PS51257">
    <property type="entry name" value="PROKAR_LIPOPROTEIN"/>
    <property type="match status" value="1"/>
</dbReference>